<evidence type="ECO:0000313" key="2">
    <source>
        <dbReference type="EMBL" id="AEJ60879.1"/>
    </source>
</evidence>
<dbReference type="Gene3D" id="3.40.50.720">
    <property type="entry name" value="NAD(P)-binding Rossmann-like Domain"/>
    <property type="match status" value="1"/>
</dbReference>
<dbReference type="AlphaFoldDB" id="G0G9X9"/>
<accession>G0G9X9</accession>
<dbReference type="OrthoDB" id="5786478at2"/>
<dbReference type="InterPro" id="IPR002347">
    <property type="entry name" value="SDR_fam"/>
</dbReference>
<dbReference type="InterPro" id="IPR052184">
    <property type="entry name" value="SDR_enzymes"/>
</dbReference>
<organism evidence="2 3">
    <name type="scientific">Winmispira thermophila (strain ATCC 700085 / DSM 6578 / Z-1203)</name>
    <name type="common">Spirochaeta thermophila</name>
    <dbReference type="NCBI Taxonomy" id="869211"/>
    <lineage>
        <taxon>Bacteria</taxon>
        <taxon>Pseudomonadati</taxon>
        <taxon>Spirochaetota</taxon>
        <taxon>Spirochaetia</taxon>
        <taxon>Winmispirales</taxon>
        <taxon>Winmispiraceae</taxon>
        <taxon>Winmispira</taxon>
    </lineage>
</organism>
<proteinExistence type="inferred from homology"/>
<dbReference type="HOGENOM" id="CLU_010194_9_1_12"/>
<dbReference type="GO" id="GO:0016616">
    <property type="term" value="F:oxidoreductase activity, acting on the CH-OH group of donors, NAD or NADP as acceptor"/>
    <property type="evidence" value="ECO:0007669"/>
    <property type="project" value="TreeGrafter"/>
</dbReference>
<dbReference type="SUPFAM" id="SSF51735">
    <property type="entry name" value="NAD(P)-binding Rossmann-fold domains"/>
    <property type="match status" value="1"/>
</dbReference>
<evidence type="ECO:0000313" key="3">
    <source>
        <dbReference type="Proteomes" id="UP000007254"/>
    </source>
</evidence>
<protein>
    <submittedName>
        <fullName evidence="2">NAD-dependent epimerase/dehydratase</fullName>
    </submittedName>
</protein>
<dbReference type="PRINTS" id="PR00080">
    <property type="entry name" value="SDRFAMILY"/>
</dbReference>
<dbReference type="InterPro" id="IPR036291">
    <property type="entry name" value="NAD(P)-bd_dom_sf"/>
</dbReference>
<dbReference type="Proteomes" id="UP000007254">
    <property type="component" value="Chromosome"/>
</dbReference>
<dbReference type="PRINTS" id="PR00081">
    <property type="entry name" value="GDHRDH"/>
</dbReference>
<evidence type="ECO:0000256" key="1">
    <source>
        <dbReference type="RuleBase" id="RU000363"/>
    </source>
</evidence>
<comment type="similarity">
    <text evidence="1">Belongs to the short-chain dehydrogenases/reductases (SDR) family.</text>
</comment>
<dbReference type="STRING" id="869211.Spith_0599"/>
<sequence length="229" mass="25307">MQILVTGARRGLGRALVETFLARGHSVHALGRSLSKELEALVEAHPDRCFFYAVDVTEESQLETVRREVGERVDAIDILVNNAGVHLEQDRPDLPLVDFSVYLPTFLTNSVAPLMVIRAFLDLILRSPRKWIANISSEAGSIGNCWRESEYSYCMSKAALNMATRILQNRLGKEGAVVRSIHPGWFSSDMGGDAAPITPDQAAAKVADVILTLPEHPLYVDLEGKELPW</sequence>
<reference evidence="2 3" key="1">
    <citation type="submission" date="2011-06" db="EMBL/GenBank/DDBJ databases">
        <title>The complete genome of Spirochaeta thermophila DSM 6578.</title>
        <authorList>
            <consortium name="US DOE Joint Genome Institute (JGI-PGF)"/>
            <person name="Lucas S."/>
            <person name="Lapidus A."/>
            <person name="Bruce D."/>
            <person name="Goodwin L."/>
            <person name="Pitluck S."/>
            <person name="Peters L."/>
            <person name="Kyrpides N."/>
            <person name="Mavromatis K."/>
            <person name="Ivanova N."/>
            <person name="Mikailova N."/>
            <person name="Pagani I."/>
            <person name="Chertkov O."/>
            <person name="Detter J.C."/>
            <person name="Tapia R."/>
            <person name="Han C."/>
            <person name="Land M."/>
            <person name="Hauser L."/>
            <person name="Markowitz V."/>
            <person name="Cheng J.-F."/>
            <person name="Hugenholtz P."/>
            <person name="Woyke T."/>
            <person name="Wu D."/>
            <person name="Spring S."/>
            <person name="Merkhoffer B."/>
            <person name="Schneider S."/>
            <person name="Klenk H.-P."/>
            <person name="Eisen J.A."/>
        </authorList>
    </citation>
    <scope>NUCLEOTIDE SEQUENCE [LARGE SCALE GENOMIC DNA]</scope>
    <source>
        <strain evidence="3">ATCC 700085 / DSM 6578 / Z-1203</strain>
    </source>
</reference>
<dbReference type="PANTHER" id="PTHR45458:SF1">
    <property type="entry name" value="SHORT CHAIN DEHYDROGENASE"/>
    <property type="match status" value="1"/>
</dbReference>
<dbReference type="PANTHER" id="PTHR45458">
    <property type="entry name" value="SHORT-CHAIN DEHYDROGENASE/REDUCTASE SDR"/>
    <property type="match status" value="1"/>
</dbReference>
<keyword evidence="3" id="KW-1185">Reference proteome</keyword>
<gene>
    <name evidence="2" type="ordered locus">Spith_0599</name>
</gene>
<dbReference type="KEGG" id="stq:Spith_0599"/>
<name>G0G9X9_WINT7</name>
<dbReference type="EMBL" id="CP002903">
    <property type="protein sequence ID" value="AEJ60879.1"/>
    <property type="molecule type" value="Genomic_DNA"/>
</dbReference>
<dbReference type="RefSeq" id="WP_014624259.1">
    <property type="nucleotide sequence ID" value="NC_017583.1"/>
</dbReference>
<dbReference type="Pfam" id="PF00106">
    <property type="entry name" value="adh_short"/>
    <property type="match status" value="1"/>
</dbReference>